<dbReference type="CDD" id="cd06225">
    <property type="entry name" value="HAMP"/>
    <property type="match status" value="1"/>
</dbReference>
<dbReference type="PANTHER" id="PTHR45528">
    <property type="entry name" value="SENSOR HISTIDINE KINASE CPXA"/>
    <property type="match status" value="1"/>
</dbReference>
<dbReference type="SUPFAM" id="SSF55874">
    <property type="entry name" value="ATPase domain of HSP90 chaperone/DNA topoisomerase II/histidine kinase"/>
    <property type="match status" value="1"/>
</dbReference>
<feature type="coiled-coil region" evidence="14">
    <location>
        <begin position="105"/>
        <end position="135"/>
    </location>
</feature>
<evidence type="ECO:0000256" key="15">
    <source>
        <dbReference type="SAM" id="Phobius"/>
    </source>
</evidence>
<dbReference type="Gene3D" id="6.10.340.10">
    <property type="match status" value="1"/>
</dbReference>
<dbReference type="Gene3D" id="3.30.565.10">
    <property type="entry name" value="Histidine kinase-like ATPase, C-terminal domain"/>
    <property type="match status" value="1"/>
</dbReference>
<feature type="transmembrane region" description="Helical" evidence="15">
    <location>
        <begin position="21"/>
        <end position="44"/>
    </location>
</feature>
<dbReference type="GO" id="GO:0005886">
    <property type="term" value="C:plasma membrane"/>
    <property type="evidence" value="ECO:0007669"/>
    <property type="project" value="UniProtKB-SubCell"/>
</dbReference>
<protein>
    <recommendedName>
        <fullName evidence="3">histidine kinase</fullName>
        <ecNumber evidence="3">2.7.13.3</ecNumber>
    </recommendedName>
</protein>
<reference evidence="18 19" key="1">
    <citation type="submission" date="2018-05" db="EMBL/GenBank/DDBJ databases">
        <title>Genome comparison of Eubacterium sp.</title>
        <authorList>
            <person name="Feng Y."/>
            <person name="Sanchez-Andrea I."/>
            <person name="Stams A.J.M."/>
            <person name="De Vos W.M."/>
        </authorList>
    </citation>
    <scope>NUCLEOTIDE SEQUENCE [LARGE SCALE GENOMIC DNA]</scope>
    <source>
        <strain evidence="18 19">YI</strain>
    </source>
</reference>
<keyword evidence="9 18" id="KW-0418">Kinase</keyword>
<dbReference type="PROSITE" id="PS50885">
    <property type="entry name" value="HAMP"/>
    <property type="match status" value="1"/>
</dbReference>
<feature type="domain" description="HAMP" evidence="17">
    <location>
        <begin position="75"/>
        <end position="127"/>
    </location>
</feature>
<dbReference type="Pfam" id="PF00512">
    <property type="entry name" value="HisKA"/>
    <property type="match status" value="1"/>
</dbReference>
<keyword evidence="5" id="KW-0597">Phosphoprotein</keyword>
<evidence type="ECO:0000256" key="1">
    <source>
        <dbReference type="ARBA" id="ARBA00000085"/>
    </source>
</evidence>
<keyword evidence="13 15" id="KW-0472">Membrane</keyword>
<evidence type="ECO:0000256" key="4">
    <source>
        <dbReference type="ARBA" id="ARBA00022475"/>
    </source>
</evidence>
<dbReference type="Proteomes" id="UP000218387">
    <property type="component" value="Chromosome"/>
</dbReference>
<evidence type="ECO:0000256" key="2">
    <source>
        <dbReference type="ARBA" id="ARBA00004651"/>
    </source>
</evidence>
<dbReference type="GO" id="GO:0000155">
    <property type="term" value="F:phosphorelay sensor kinase activity"/>
    <property type="evidence" value="ECO:0007669"/>
    <property type="project" value="InterPro"/>
</dbReference>
<dbReference type="EC" id="2.7.13.3" evidence="3"/>
<dbReference type="AlphaFoldDB" id="A0A4P9C618"/>
<evidence type="ECO:0000259" key="17">
    <source>
        <dbReference type="PROSITE" id="PS50885"/>
    </source>
</evidence>
<evidence type="ECO:0000256" key="11">
    <source>
        <dbReference type="ARBA" id="ARBA00022989"/>
    </source>
</evidence>
<sequence>MLTKQEESIFRSKLGLTVMKYFGVSFVIALASGVVTTLLLTCFIRENGISEETVELLSYMVTIAVLFVVFLKLFHKKIRYIHTLEHGIEIIEGGGLEYPIPVEGNDELTALAIQLNDMRRTLQKQINERETAIRENHEMVTAISHDIRTPLTSVICYLDLIRDGKVKSPEEGAVYINNALEKAYQIKNLTTALFSHSVAENEEVMFHYELIDGNELLAQVLSESVFLLEEKGLTVKVRDSIEEGFAINVDIQQFRRVFDNLCSNALKYADPKRPICFDVMLEPDTLRIIQTNQVRKNSGGESFGIGLKTCEKIAERHEGTFKSWIEKGEFVAIWTLPLY</sequence>
<feature type="transmembrane region" description="Helical" evidence="15">
    <location>
        <begin position="56"/>
        <end position="74"/>
    </location>
</feature>
<evidence type="ECO:0000313" key="18">
    <source>
        <dbReference type="EMBL" id="QCT70015.1"/>
    </source>
</evidence>
<feature type="domain" description="Histidine kinase" evidence="16">
    <location>
        <begin position="142"/>
        <end position="339"/>
    </location>
</feature>
<evidence type="ECO:0000313" key="19">
    <source>
        <dbReference type="Proteomes" id="UP000218387"/>
    </source>
</evidence>
<dbReference type="PANTHER" id="PTHR45528:SF1">
    <property type="entry name" value="SENSOR HISTIDINE KINASE CPXA"/>
    <property type="match status" value="1"/>
</dbReference>
<organism evidence="18 19">
    <name type="scientific">Eubacterium maltosivorans</name>
    <dbReference type="NCBI Taxonomy" id="2041044"/>
    <lineage>
        <taxon>Bacteria</taxon>
        <taxon>Bacillati</taxon>
        <taxon>Bacillota</taxon>
        <taxon>Clostridia</taxon>
        <taxon>Eubacteriales</taxon>
        <taxon>Eubacteriaceae</taxon>
        <taxon>Eubacterium</taxon>
    </lineage>
</organism>
<evidence type="ECO:0000256" key="5">
    <source>
        <dbReference type="ARBA" id="ARBA00022553"/>
    </source>
</evidence>
<evidence type="ECO:0000256" key="3">
    <source>
        <dbReference type="ARBA" id="ARBA00012438"/>
    </source>
</evidence>
<keyword evidence="7 15" id="KW-0812">Transmembrane</keyword>
<dbReference type="SUPFAM" id="SSF47384">
    <property type="entry name" value="Homodimeric domain of signal transducing histidine kinase"/>
    <property type="match status" value="1"/>
</dbReference>
<proteinExistence type="predicted"/>
<evidence type="ECO:0000259" key="16">
    <source>
        <dbReference type="PROSITE" id="PS50109"/>
    </source>
</evidence>
<dbReference type="SUPFAM" id="SSF158472">
    <property type="entry name" value="HAMP domain-like"/>
    <property type="match status" value="1"/>
</dbReference>
<dbReference type="EMBL" id="CP029487">
    <property type="protein sequence ID" value="QCT70015.1"/>
    <property type="molecule type" value="Genomic_DNA"/>
</dbReference>
<keyword evidence="4" id="KW-1003">Cell membrane</keyword>
<keyword evidence="14" id="KW-0175">Coiled coil</keyword>
<evidence type="ECO:0000256" key="13">
    <source>
        <dbReference type="ARBA" id="ARBA00023136"/>
    </source>
</evidence>
<dbReference type="InterPro" id="IPR003660">
    <property type="entry name" value="HAMP_dom"/>
</dbReference>
<evidence type="ECO:0000256" key="10">
    <source>
        <dbReference type="ARBA" id="ARBA00022840"/>
    </source>
</evidence>
<comment type="catalytic activity">
    <reaction evidence="1">
        <text>ATP + protein L-histidine = ADP + protein N-phospho-L-histidine.</text>
        <dbReference type="EC" id="2.7.13.3"/>
    </reaction>
</comment>
<evidence type="ECO:0000256" key="7">
    <source>
        <dbReference type="ARBA" id="ARBA00022692"/>
    </source>
</evidence>
<name>A0A4P9C618_EUBML</name>
<dbReference type="Pfam" id="PF00672">
    <property type="entry name" value="HAMP"/>
    <property type="match status" value="1"/>
</dbReference>
<dbReference type="KEGG" id="emt:CPZ25_001385"/>
<keyword evidence="19" id="KW-1185">Reference proteome</keyword>
<dbReference type="RefSeq" id="WP_058694966.1">
    <property type="nucleotide sequence ID" value="NZ_CABJDW020000009.1"/>
</dbReference>
<evidence type="ECO:0000256" key="8">
    <source>
        <dbReference type="ARBA" id="ARBA00022741"/>
    </source>
</evidence>
<dbReference type="InterPro" id="IPR050398">
    <property type="entry name" value="HssS/ArlS-like"/>
</dbReference>
<evidence type="ECO:0000256" key="14">
    <source>
        <dbReference type="SAM" id="Coils"/>
    </source>
</evidence>
<keyword evidence="8" id="KW-0547">Nucleotide-binding</keyword>
<dbReference type="InterPro" id="IPR036097">
    <property type="entry name" value="HisK_dim/P_sf"/>
</dbReference>
<evidence type="ECO:0000256" key="12">
    <source>
        <dbReference type="ARBA" id="ARBA00023012"/>
    </source>
</evidence>
<dbReference type="SMART" id="SM00304">
    <property type="entry name" value="HAMP"/>
    <property type="match status" value="1"/>
</dbReference>
<keyword evidence="10" id="KW-0067">ATP-binding</keyword>
<evidence type="ECO:0000256" key="9">
    <source>
        <dbReference type="ARBA" id="ARBA00022777"/>
    </source>
</evidence>
<keyword evidence="6" id="KW-0808">Transferase</keyword>
<gene>
    <name evidence="18" type="ORF">CPZ25_001385</name>
</gene>
<dbReference type="InterPro" id="IPR005467">
    <property type="entry name" value="His_kinase_dom"/>
</dbReference>
<keyword evidence="12" id="KW-0902">Two-component regulatory system</keyword>
<evidence type="ECO:0000256" key="6">
    <source>
        <dbReference type="ARBA" id="ARBA00022679"/>
    </source>
</evidence>
<comment type="subcellular location">
    <subcellularLocation>
        <location evidence="2">Cell membrane</location>
        <topology evidence="2">Multi-pass membrane protein</topology>
    </subcellularLocation>
</comment>
<dbReference type="InterPro" id="IPR003661">
    <property type="entry name" value="HisK_dim/P_dom"/>
</dbReference>
<dbReference type="GO" id="GO:0005524">
    <property type="term" value="F:ATP binding"/>
    <property type="evidence" value="ECO:0007669"/>
    <property type="project" value="UniProtKB-KW"/>
</dbReference>
<keyword evidence="11 15" id="KW-1133">Transmembrane helix</keyword>
<dbReference type="PROSITE" id="PS50109">
    <property type="entry name" value="HIS_KIN"/>
    <property type="match status" value="1"/>
</dbReference>
<accession>A0A4P9C618</accession>
<dbReference type="CDD" id="cd00082">
    <property type="entry name" value="HisKA"/>
    <property type="match status" value="1"/>
</dbReference>
<dbReference type="Gene3D" id="1.10.287.130">
    <property type="match status" value="1"/>
</dbReference>
<dbReference type="SMART" id="SM00388">
    <property type="entry name" value="HisKA"/>
    <property type="match status" value="1"/>
</dbReference>
<dbReference type="InterPro" id="IPR036890">
    <property type="entry name" value="HATPase_C_sf"/>
</dbReference>